<reference evidence="3" key="2">
    <citation type="submission" date="2020-09" db="EMBL/GenBank/DDBJ databases">
        <authorList>
            <person name="Sun Q."/>
            <person name="Kim S."/>
        </authorList>
    </citation>
    <scope>NUCLEOTIDE SEQUENCE</scope>
    <source>
        <strain evidence="3">KCTC 12711</strain>
    </source>
</reference>
<dbReference type="InterPro" id="IPR004919">
    <property type="entry name" value="GmrSD_N"/>
</dbReference>
<gene>
    <name evidence="3" type="ORF">GCM10008090_12950</name>
</gene>
<evidence type="ECO:0008006" key="5">
    <source>
        <dbReference type="Google" id="ProtNLM"/>
    </source>
</evidence>
<dbReference type="Proteomes" id="UP000614811">
    <property type="component" value="Unassembled WGS sequence"/>
</dbReference>
<dbReference type="InterPro" id="IPR011089">
    <property type="entry name" value="GmrSD_C"/>
</dbReference>
<accession>A0A918VIR6</accession>
<dbReference type="Pfam" id="PF03235">
    <property type="entry name" value="GmrSD_N"/>
    <property type="match status" value="1"/>
</dbReference>
<protein>
    <recommendedName>
        <fullName evidence="5">DUF262 domain-containing protein</fullName>
    </recommendedName>
</protein>
<evidence type="ECO:0000259" key="2">
    <source>
        <dbReference type="Pfam" id="PF07510"/>
    </source>
</evidence>
<feature type="domain" description="GmrSD restriction endonucleases N-terminal" evidence="1">
    <location>
        <begin position="13"/>
        <end position="232"/>
    </location>
</feature>
<feature type="domain" description="GmrSD restriction endonucleases C-terminal" evidence="2">
    <location>
        <begin position="416"/>
        <end position="553"/>
    </location>
</feature>
<dbReference type="EMBL" id="BMXA01000002">
    <property type="protein sequence ID" value="GHA04871.1"/>
    <property type="molecule type" value="Genomic_DNA"/>
</dbReference>
<dbReference type="Pfam" id="PF07510">
    <property type="entry name" value="GmrSD_C"/>
    <property type="match status" value="1"/>
</dbReference>
<dbReference type="PANTHER" id="PTHR35149">
    <property type="entry name" value="SLL5132 PROTEIN"/>
    <property type="match status" value="1"/>
</dbReference>
<evidence type="ECO:0000259" key="1">
    <source>
        <dbReference type="Pfam" id="PF03235"/>
    </source>
</evidence>
<sequence>MSKKISGAEYPLAKIFSSEFEYVIPSYQRPYAWTVDQASELFDDLFDFYSTEPDEGYFLGSIVLIKKEDNPYSEVIDGQQRLTTLTILLAVITSNLDPEDRADFTNYLKEPGRKSQGLEPKPRLMLRERDRVFFTQYIQNQSFEALFDKDETQLQNESQKNIMKNALLLSKKIDSAFKGEQSKILEFGSFLVQRCFLVAVSTPSQQSAFRVFSVMNSRGLDLQPTDIIKADIIGKLQSEKERDDYNERWEDMEVELTRSGFNDLFTYVRMIYAKEKAKRSLLEEFREHVLKKVSEPNTLISEVLEPYANALAIVRQSSYEAVSHAEGVNRYLRWLNRIDNSDWIPTAIQFLSAKKDDPEYVAWFFQSLERLAAFMHVCALNINERIERYNEVLLALEGDHSLASPVKAVELTEVEKEKMRNALAGNIYELTPRRRNYLILRLDAFLSDGAASYDPTVLTIEHVLPQTVDPASDWASLWPDPQQRKEWVHKIANLVPLNRRRNSQAQNYDFVRKKDAYFAGKKGVSSYVLTTQVLKSSEWTPDYLATRQDELLDVLEDNWRLRA</sequence>
<comment type="caution">
    <text evidence="3">The sequence shown here is derived from an EMBL/GenBank/DDBJ whole genome shotgun (WGS) entry which is preliminary data.</text>
</comment>
<dbReference type="AlphaFoldDB" id="A0A918VIR6"/>
<name>A0A918VIR6_9GAMM</name>
<dbReference type="RefSeq" id="WP_189399222.1">
    <property type="nucleotide sequence ID" value="NZ_BMXA01000002.1"/>
</dbReference>
<evidence type="ECO:0000313" key="3">
    <source>
        <dbReference type="EMBL" id="GHA04871.1"/>
    </source>
</evidence>
<proteinExistence type="predicted"/>
<reference evidence="3" key="1">
    <citation type="journal article" date="2014" name="Int. J. Syst. Evol. Microbiol.">
        <title>Complete genome sequence of Corynebacterium casei LMG S-19264T (=DSM 44701T), isolated from a smear-ripened cheese.</title>
        <authorList>
            <consortium name="US DOE Joint Genome Institute (JGI-PGF)"/>
            <person name="Walter F."/>
            <person name="Albersmeier A."/>
            <person name="Kalinowski J."/>
            <person name="Ruckert C."/>
        </authorList>
    </citation>
    <scope>NUCLEOTIDE SEQUENCE</scope>
    <source>
        <strain evidence="3">KCTC 12711</strain>
    </source>
</reference>
<evidence type="ECO:0000313" key="4">
    <source>
        <dbReference type="Proteomes" id="UP000614811"/>
    </source>
</evidence>
<dbReference type="PANTHER" id="PTHR35149:SF2">
    <property type="entry name" value="DUF262 DOMAIN-CONTAINING PROTEIN"/>
    <property type="match status" value="1"/>
</dbReference>
<organism evidence="3 4">
    <name type="scientific">Arenicella chitinivorans</name>
    <dbReference type="NCBI Taxonomy" id="1329800"/>
    <lineage>
        <taxon>Bacteria</taxon>
        <taxon>Pseudomonadati</taxon>
        <taxon>Pseudomonadota</taxon>
        <taxon>Gammaproteobacteria</taxon>
        <taxon>Arenicellales</taxon>
        <taxon>Arenicellaceae</taxon>
        <taxon>Arenicella</taxon>
    </lineage>
</organism>
<keyword evidence="4" id="KW-1185">Reference proteome</keyword>